<protein>
    <submittedName>
        <fullName evidence="12">Complement component C9</fullName>
    </submittedName>
</protein>
<dbReference type="PROSITE" id="PS50068">
    <property type="entry name" value="LDLRA_2"/>
    <property type="match status" value="1"/>
</dbReference>
<proteinExistence type="inferred from homology"/>
<evidence type="ECO:0000256" key="3">
    <source>
        <dbReference type="ARBA" id="ARBA00009214"/>
    </source>
</evidence>
<comment type="caution">
    <text evidence="12">The sequence shown here is derived from an EMBL/GenBank/DDBJ whole genome shotgun (WGS) entry which is preliminary data.</text>
</comment>
<dbReference type="InterPro" id="IPR020864">
    <property type="entry name" value="MACPF"/>
</dbReference>
<dbReference type="GO" id="GO:0005576">
    <property type="term" value="C:extracellular region"/>
    <property type="evidence" value="ECO:0007669"/>
    <property type="project" value="UniProtKB-SubCell"/>
</dbReference>
<dbReference type="SUPFAM" id="SSF57424">
    <property type="entry name" value="LDL receptor-like module"/>
    <property type="match status" value="1"/>
</dbReference>
<keyword evidence="4" id="KW-1134">Transmembrane beta strand</keyword>
<dbReference type="PROSITE" id="PS00279">
    <property type="entry name" value="MACPF_1"/>
    <property type="match status" value="1"/>
</dbReference>
<evidence type="ECO:0000256" key="1">
    <source>
        <dbReference type="ARBA" id="ARBA00004276"/>
    </source>
</evidence>
<dbReference type="InterPro" id="IPR036055">
    <property type="entry name" value="LDL_receptor-like_sf"/>
</dbReference>
<keyword evidence="13" id="KW-1185">Reference proteome</keyword>
<reference evidence="12 13" key="1">
    <citation type="submission" date="2024-06" db="EMBL/GenBank/DDBJ databases">
        <title>The draft genome of Grus japonensis, version 3.</title>
        <authorList>
            <person name="Nabeshima K."/>
            <person name="Suzuki S."/>
            <person name="Onuma M."/>
        </authorList>
    </citation>
    <scope>NUCLEOTIDE SEQUENCE [LARGE SCALE GENOMIC DNA]</scope>
    <source>
        <strain evidence="12 13">451A</strain>
    </source>
</reference>
<comment type="similarity">
    <text evidence="3">Belongs to the complement C6/C7/C8/C9 family.</text>
</comment>
<dbReference type="Pfam" id="PF00057">
    <property type="entry name" value="Ldl_recept_a"/>
    <property type="match status" value="1"/>
</dbReference>
<evidence type="ECO:0000256" key="4">
    <source>
        <dbReference type="ARBA" id="ARBA00022452"/>
    </source>
</evidence>
<dbReference type="EMBL" id="BAAFJT010000040">
    <property type="protein sequence ID" value="GAB0203095.1"/>
    <property type="molecule type" value="Genomic_DNA"/>
</dbReference>
<dbReference type="PANTHER" id="PTHR45742:SF3">
    <property type="entry name" value="COMPLEMENT COMPONENT C9"/>
    <property type="match status" value="1"/>
</dbReference>
<keyword evidence="7" id="KW-0204">Cytolysis</keyword>
<gene>
    <name evidence="12" type="ORF">GRJ2_002775100</name>
</gene>
<dbReference type="GO" id="GO:0031640">
    <property type="term" value="P:killing of cells of another organism"/>
    <property type="evidence" value="ECO:0007669"/>
    <property type="project" value="UniProtKB-KW"/>
</dbReference>
<keyword evidence="5" id="KW-0964">Secreted</keyword>
<comment type="subcellular location">
    <subcellularLocation>
        <location evidence="2">Secreted</location>
    </subcellularLocation>
    <subcellularLocation>
        <location evidence="1">Target cell membrane</location>
        <topology evidence="1">Multi-pass membrane protein</topology>
    </subcellularLocation>
</comment>
<dbReference type="PANTHER" id="PTHR45742">
    <property type="entry name" value="COMPLEMENT COMPONENT C6"/>
    <property type="match status" value="1"/>
</dbReference>
<evidence type="ECO:0000256" key="7">
    <source>
        <dbReference type="ARBA" id="ARBA00022852"/>
    </source>
</evidence>
<evidence type="ECO:0000256" key="8">
    <source>
        <dbReference type="ARBA" id="ARBA00023136"/>
    </source>
</evidence>
<dbReference type="InterPro" id="IPR002172">
    <property type="entry name" value="LDrepeatLR_classA_rpt"/>
</dbReference>
<comment type="caution">
    <text evidence="10">Lacks conserved residue(s) required for the propagation of feature annotation.</text>
</comment>
<evidence type="ECO:0000256" key="10">
    <source>
        <dbReference type="PROSITE-ProRule" id="PRU00124"/>
    </source>
</evidence>
<dbReference type="SMART" id="SM00192">
    <property type="entry name" value="LDLa"/>
    <property type="match status" value="1"/>
</dbReference>
<dbReference type="Gene3D" id="4.10.400.10">
    <property type="entry name" value="Low-density Lipoprotein Receptor"/>
    <property type="match status" value="1"/>
</dbReference>
<dbReference type="AlphaFoldDB" id="A0ABC9XZ93"/>
<dbReference type="PROSITE" id="PS51412">
    <property type="entry name" value="MACPF_2"/>
    <property type="match status" value="1"/>
</dbReference>
<organism evidence="12 13">
    <name type="scientific">Grus japonensis</name>
    <name type="common">Japanese crane</name>
    <name type="synonym">Red-crowned crane</name>
    <dbReference type="NCBI Taxonomy" id="30415"/>
    <lineage>
        <taxon>Eukaryota</taxon>
        <taxon>Metazoa</taxon>
        <taxon>Chordata</taxon>
        <taxon>Craniata</taxon>
        <taxon>Vertebrata</taxon>
        <taxon>Euteleostomi</taxon>
        <taxon>Archelosauria</taxon>
        <taxon>Archosauria</taxon>
        <taxon>Dinosauria</taxon>
        <taxon>Saurischia</taxon>
        <taxon>Theropoda</taxon>
        <taxon>Coelurosauria</taxon>
        <taxon>Aves</taxon>
        <taxon>Neognathae</taxon>
        <taxon>Neoaves</taxon>
        <taxon>Gruiformes</taxon>
        <taxon>Gruidae</taxon>
        <taxon>Grus</taxon>
    </lineage>
</organism>
<evidence type="ECO:0000313" key="13">
    <source>
        <dbReference type="Proteomes" id="UP001623348"/>
    </source>
</evidence>
<sequence length="373" mass="41886">MHLSKGRCIKRRLVCNVDNDCGDFSDEDNCESDPRSPCRNHDIDVSEIGRTAGQGINVLGMQPMASPFDNDFFNGLCERVRDGNTRTYYRKPWNVGVLTYENQTFLHVKGKIQLGRFQMRSRDIHLTDSFLDDLNFLPAQYDKGEYFKFLEDYGTHYAVSGTVGGKYELVYVLDNYAMSRIGITVEDVKKCLGYHLNANIAYENLHANVNIDSGKCEKIHVKDNSELKDDAIIDDVISLVDGGKIDFSVKIKEMLLRGSKMVDVEDYIQWAKSLVDAPVVIQQRLPQMEAGAVGVPGPPASMEKALELASVIILHQKVMADHAREKALKNGPAEKQNNHAAQKQRTIMDSKPILQITVSVGQLATQEQWNAMI</sequence>
<evidence type="ECO:0000256" key="5">
    <source>
        <dbReference type="ARBA" id="ARBA00022525"/>
    </source>
</evidence>
<evidence type="ECO:0000259" key="11">
    <source>
        <dbReference type="PROSITE" id="PS51412"/>
    </source>
</evidence>
<evidence type="ECO:0000256" key="9">
    <source>
        <dbReference type="ARBA" id="ARBA00023157"/>
    </source>
</evidence>
<evidence type="ECO:0000256" key="2">
    <source>
        <dbReference type="ARBA" id="ARBA00004613"/>
    </source>
</evidence>
<accession>A0ABC9XZ93</accession>
<dbReference type="Proteomes" id="UP001623348">
    <property type="component" value="Unassembled WGS sequence"/>
</dbReference>
<keyword evidence="8" id="KW-0472">Membrane</keyword>
<keyword evidence="6" id="KW-0812">Transmembrane</keyword>
<keyword evidence="9 10" id="KW-1015">Disulfide bond</keyword>
<evidence type="ECO:0000313" key="12">
    <source>
        <dbReference type="EMBL" id="GAB0203095.1"/>
    </source>
</evidence>
<dbReference type="Pfam" id="PF01823">
    <property type="entry name" value="MACPF"/>
    <property type="match status" value="1"/>
</dbReference>
<feature type="disulfide bond" evidence="10">
    <location>
        <begin position="15"/>
        <end position="30"/>
    </location>
</feature>
<feature type="domain" description="MACPF" evidence="11">
    <location>
        <begin position="1"/>
        <end position="322"/>
    </location>
</feature>
<dbReference type="CDD" id="cd00112">
    <property type="entry name" value="LDLa"/>
    <property type="match status" value="1"/>
</dbReference>
<dbReference type="SMART" id="SM00457">
    <property type="entry name" value="MACPF"/>
    <property type="match status" value="1"/>
</dbReference>
<name>A0ABC9XZ93_GRUJA</name>
<dbReference type="InterPro" id="IPR020863">
    <property type="entry name" value="MACPF_CS"/>
</dbReference>
<evidence type="ECO:0000256" key="6">
    <source>
        <dbReference type="ARBA" id="ARBA00022692"/>
    </source>
</evidence>